<dbReference type="EMBL" id="CP073910">
    <property type="protein sequence ID" value="QUT07896.1"/>
    <property type="molecule type" value="Genomic_DNA"/>
</dbReference>
<name>A0A975KAN4_9SPHN</name>
<dbReference type="KEGG" id="spph:KFK14_11205"/>
<dbReference type="Proteomes" id="UP000681425">
    <property type="component" value="Chromosome"/>
</dbReference>
<evidence type="ECO:0000256" key="1">
    <source>
        <dbReference type="SAM" id="MobiDB-lite"/>
    </source>
</evidence>
<protein>
    <submittedName>
        <fullName evidence="2">Uncharacterized protein</fullName>
    </submittedName>
</protein>
<feature type="region of interest" description="Disordered" evidence="1">
    <location>
        <begin position="53"/>
        <end position="89"/>
    </location>
</feature>
<sequence length="89" mass="10082">MHYLNGFVPDVECTDCDGNGFTMKRQPRLGPGIYEVECGTCCGHGWRPMTDDELDAAAERQAQDAMSEPPVTLDEQHRAAWQQKQDLRR</sequence>
<dbReference type="RefSeq" id="WP_212610846.1">
    <property type="nucleotide sequence ID" value="NZ_CP073910.1"/>
</dbReference>
<accession>A0A975KAN4</accession>
<dbReference type="Gene3D" id="1.10.274.110">
    <property type="match status" value="1"/>
</dbReference>
<proteinExistence type="predicted"/>
<keyword evidence="3" id="KW-1185">Reference proteome</keyword>
<evidence type="ECO:0000313" key="3">
    <source>
        <dbReference type="Proteomes" id="UP000681425"/>
    </source>
</evidence>
<organism evidence="2 3">
    <name type="scientific">Sphingobium phenoxybenzoativorans</name>
    <dbReference type="NCBI Taxonomy" id="1592790"/>
    <lineage>
        <taxon>Bacteria</taxon>
        <taxon>Pseudomonadati</taxon>
        <taxon>Pseudomonadota</taxon>
        <taxon>Alphaproteobacteria</taxon>
        <taxon>Sphingomonadales</taxon>
        <taxon>Sphingomonadaceae</taxon>
        <taxon>Sphingobium</taxon>
    </lineage>
</organism>
<dbReference type="AlphaFoldDB" id="A0A975KAN4"/>
<dbReference type="InterPro" id="IPR038500">
    <property type="entry name" value="Antitermination_sf"/>
</dbReference>
<gene>
    <name evidence="2" type="ORF">KFK14_11205</name>
</gene>
<evidence type="ECO:0000313" key="2">
    <source>
        <dbReference type="EMBL" id="QUT07896.1"/>
    </source>
</evidence>
<reference evidence="2" key="1">
    <citation type="submission" date="2021-04" db="EMBL/GenBank/DDBJ databases">
        <title>Isolation of p-tert-butylphenol degrading bacteria Sphingobium phenoxybenzoativorans Tas13 from active sludge.</title>
        <authorList>
            <person name="Li Y."/>
        </authorList>
    </citation>
    <scope>NUCLEOTIDE SEQUENCE</scope>
    <source>
        <strain evidence="2">Tas13</strain>
    </source>
</reference>